<dbReference type="AlphaFoldDB" id="A0A4Y9Z0P7"/>
<dbReference type="STRING" id="205917.A0A4Y9Z0P7"/>
<dbReference type="SUPFAM" id="SSF46609">
    <property type="entry name" value="Fe,Mn superoxide dismutase (SOD), N-terminal domain"/>
    <property type="match status" value="1"/>
</dbReference>
<evidence type="ECO:0000256" key="2">
    <source>
        <dbReference type="SAM" id="MobiDB-lite"/>
    </source>
</evidence>
<dbReference type="InterPro" id="IPR036324">
    <property type="entry name" value="Mn/Fe_SOD_N_sf"/>
</dbReference>
<dbReference type="GO" id="GO:0005737">
    <property type="term" value="C:cytoplasm"/>
    <property type="evidence" value="ECO:0007669"/>
    <property type="project" value="TreeGrafter"/>
</dbReference>
<dbReference type="GO" id="GO:0004784">
    <property type="term" value="F:superoxide dismutase activity"/>
    <property type="evidence" value="ECO:0007669"/>
    <property type="project" value="InterPro"/>
</dbReference>
<evidence type="ECO:0000259" key="3">
    <source>
        <dbReference type="Pfam" id="PF02777"/>
    </source>
</evidence>
<dbReference type="GO" id="GO:0046872">
    <property type="term" value="F:metal ion binding"/>
    <property type="evidence" value="ECO:0007669"/>
    <property type="project" value="InterPro"/>
</dbReference>
<proteinExistence type="predicted"/>
<dbReference type="Proteomes" id="UP000298327">
    <property type="component" value="Unassembled WGS sequence"/>
</dbReference>
<dbReference type="PANTHER" id="PTHR43595">
    <property type="entry name" value="37S RIBOSOMAL PROTEIN S26, MITOCHONDRIAL"/>
    <property type="match status" value="1"/>
</dbReference>
<feature type="region of interest" description="Disordered" evidence="2">
    <location>
        <begin position="197"/>
        <end position="258"/>
    </location>
</feature>
<evidence type="ECO:0000313" key="5">
    <source>
        <dbReference type="Proteomes" id="UP000298327"/>
    </source>
</evidence>
<evidence type="ECO:0000256" key="1">
    <source>
        <dbReference type="ARBA" id="ARBA00037226"/>
    </source>
</evidence>
<evidence type="ECO:0000313" key="4">
    <source>
        <dbReference type="EMBL" id="TFY67587.1"/>
    </source>
</evidence>
<comment type="function">
    <text evidence="1">Component of the mitochondrial ribosome (mitoribosome), a dedicated translation machinery responsible for the synthesis of mitochondrial genome-encoded proteins, including at least some of the essential transmembrane subunits of the mitochondrial respiratory chain. The mitoribosomes are attached to the mitochondrial inner membrane and translation products are cotranslationally integrated into the membrane.</text>
</comment>
<name>A0A4Y9Z0P7_9AGAM</name>
<dbReference type="Pfam" id="PF02777">
    <property type="entry name" value="Sod_Fe_C"/>
    <property type="match status" value="1"/>
</dbReference>
<accession>A0A4Y9Z0P7</accession>
<organism evidence="4 5">
    <name type="scientific">Dentipellis fragilis</name>
    <dbReference type="NCBI Taxonomy" id="205917"/>
    <lineage>
        <taxon>Eukaryota</taxon>
        <taxon>Fungi</taxon>
        <taxon>Dikarya</taxon>
        <taxon>Basidiomycota</taxon>
        <taxon>Agaricomycotina</taxon>
        <taxon>Agaricomycetes</taxon>
        <taxon>Russulales</taxon>
        <taxon>Hericiaceae</taxon>
        <taxon>Dentipellis</taxon>
    </lineage>
</organism>
<dbReference type="PANTHER" id="PTHR43595:SF2">
    <property type="entry name" value="SMALL RIBOSOMAL SUBUNIT PROTEIN MS42"/>
    <property type="match status" value="1"/>
</dbReference>
<dbReference type="EMBL" id="SEOQ01000186">
    <property type="protein sequence ID" value="TFY67587.1"/>
    <property type="molecule type" value="Genomic_DNA"/>
</dbReference>
<comment type="caution">
    <text evidence="4">The sequence shown here is derived from an EMBL/GenBank/DDBJ whole genome shotgun (WGS) entry which is preliminary data.</text>
</comment>
<dbReference type="Gene3D" id="3.55.40.20">
    <property type="entry name" value="Iron/manganese superoxide dismutase, C-terminal domain"/>
    <property type="match status" value="1"/>
</dbReference>
<protein>
    <recommendedName>
        <fullName evidence="3">Manganese/iron superoxide dismutase C-terminal domain-containing protein</fullName>
    </recommendedName>
</protein>
<reference evidence="4 5" key="1">
    <citation type="submission" date="2019-02" db="EMBL/GenBank/DDBJ databases">
        <title>Genome sequencing of the rare red list fungi Dentipellis fragilis.</title>
        <authorList>
            <person name="Buettner E."/>
            <person name="Kellner H."/>
        </authorList>
    </citation>
    <scope>NUCLEOTIDE SEQUENCE [LARGE SCALE GENOMIC DNA]</scope>
    <source>
        <strain evidence="4 5">DSM 105465</strain>
    </source>
</reference>
<gene>
    <name evidence="4" type="ORF">EVG20_g3883</name>
</gene>
<dbReference type="InterPro" id="IPR019832">
    <property type="entry name" value="Mn/Fe_SOD_C"/>
</dbReference>
<sequence length="361" mass="39129">MSAFGLRIASASKARPVRLVSCSWSQASRLRSFPTRHIHTRLPLPYNVEDGMGEFLTPEGLNLIAVDYQQGLLDRLNDAVKGTGEKNKSVAQIVIDTAPDASRTLAFNYASLALNNSYFLSCLKPSTPELPHHEHEITKDLENAIRKAFGDLDNFKSVVSAAANGMVSTGWVWFVGDEKGNIGVVATYGAGTLLTTKRSHKSRPEGSEYGSVYSPVEPSAPAAGPNPSAPLSSATPSSPVSGLSRQSPPIHPSSPARTLHMTAVTSEGRVVPRSIYKPGNRLQNGGPALANDPAESSEMNFDKLGDVLFPLFCLSVQEHAWLGSGYGVWGKEEYLKRFWTCLNWQRISNNYARLPKASSDE</sequence>
<dbReference type="InterPro" id="IPR036314">
    <property type="entry name" value="SOD_C_sf"/>
</dbReference>
<feature type="domain" description="Manganese/iron superoxide dismutase C-terminal" evidence="3">
    <location>
        <begin position="139"/>
        <end position="196"/>
    </location>
</feature>
<dbReference type="OrthoDB" id="275227at2759"/>
<feature type="compositionally biased region" description="Low complexity" evidence="2">
    <location>
        <begin position="219"/>
        <end position="244"/>
    </location>
</feature>
<dbReference type="SUPFAM" id="SSF54719">
    <property type="entry name" value="Fe,Mn superoxide dismutase (SOD), C-terminal domain"/>
    <property type="match status" value="1"/>
</dbReference>
<keyword evidence="5" id="KW-1185">Reference proteome</keyword>